<dbReference type="AlphaFoldDB" id="I0K949"/>
<feature type="region of interest" description="Disordered" evidence="1">
    <location>
        <begin position="1"/>
        <end position="31"/>
    </location>
</feature>
<evidence type="ECO:0000256" key="1">
    <source>
        <dbReference type="SAM" id="MobiDB-lite"/>
    </source>
</evidence>
<dbReference type="STRING" id="1166018.FAES_2643"/>
<organism evidence="2 3">
    <name type="scientific">Fibrella aestuarina BUZ 2</name>
    <dbReference type="NCBI Taxonomy" id="1166018"/>
    <lineage>
        <taxon>Bacteria</taxon>
        <taxon>Pseudomonadati</taxon>
        <taxon>Bacteroidota</taxon>
        <taxon>Cytophagia</taxon>
        <taxon>Cytophagales</taxon>
        <taxon>Spirosomataceae</taxon>
        <taxon>Fibrella</taxon>
    </lineage>
</organism>
<dbReference type="EMBL" id="HE796683">
    <property type="protein sequence ID" value="CCH00652.1"/>
    <property type="molecule type" value="Genomic_DNA"/>
</dbReference>
<evidence type="ECO:0000313" key="3">
    <source>
        <dbReference type="Proteomes" id="UP000011058"/>
    </source>
</evidence>
<evidence type="ECO:0000313" key="2">
    <source>
        <dbReference type="EMBL" id="CCH00652.1"/>
    </source>
</evidence>
<name>I0K949_9BACT</name>
<sequence>MAFMGESFRNGQDYVEPGAGISFDNSLPSTN</sequence>
<dbReference type="Proteomes" id="UP000011058">
    <property type="component" value="Chromosome"/>
</dbReference>
<dbReference type="KEGG" id="fae:FAES_2643"/>
<keyword evidence="3" id="KW-1185">Reference proteome</keyword>
<accession>I0K949</accession>
<protein>
    <submittedName>
        <fullName evidence="2">Uncharacterized protein</fullName>
    </submittedName>
</protein>
<gene>
    <name evidence="2" type="ORF">FAES_2643</name>
</gene>
<proteinExistence type="predicted"/>
<dbReference type="HOGENOM" id="CLU_3396622_0_0_10"/>
<reference evidence="2 3" key="1">
    <citation type="journal article" date="2012" name="J. Bacteriol.">
        <title>Genome Sequence of Fibrella aestuarina BUZ 2T, a Filamentous Marine Bacterium.</title>
        <authorList>
            <person name="Filippini M."/>
            <person name="Qi W."/>
            <person name="Blom J."/>
            <person name="Goesmann A."/>
            <person name="Smits T.H."/>
            <person name="Bagheri H.C."/>
        </authorList>
    </citation>
    <scope>NUCLEOTIDE SEQUENCE [LARGE SCALE GENOMIC DNA]</scope>
    <source>
        <strain evidence="3">BUZ 2T</strain>
    </source>
</reference>